<evidence type="ECO:0000259" key="13">
    <source>
        <dbReference type="Pfam" id="PF00593"/>
    </source>
</evidence>
<evidence type="ECO:0000313" key="15">
    <source>
        <dbReference type="EMBL" id="SFA39497.1"/>
    </source>
</evidence>
<dbReference type="InterPro" id="IPR012910">
    <property type="entry name" value="Plug_dom"/>
</dbReference>
<proteinExistence type="inferred from homology"/>
<evidence type="ECO:0000256" key="2">
    <source>
        <dbReference type="ARBA" id="ARBA00022448"/>
    </source>
</evidence>
<dbReference type="PANTHER" id="PTHR30069">
    <property type="entry name" value="TONB-DEPENDENT OUTER MEMBRANE RECEPTOR"/>
    <property type="match status" value="1"/>
</dbReference>
<keyword evidence="2 10" id="KW-0813">Transport</keyword>
<protein>
    <submittedName>
        <fullName evidence="15">Outer membrane receptor for ferrienterochelin and colicins</fullName>
    </submittedName>
</protein>
<accession>A0A1I0SJ98</accession>
<feature type="signal peptide" evidence="12">
    <location>
        <begin position="1"/>
        <end position="19"/>
    </location>
</feature>
<name>A0A1I0SJ98_9SPHI</name>
<dbReference type="Gene3D" id="2.170.130.10">
    <property type="entry name" value="TonB-dependent receptor, plug domain"/>
    <property type="match status" value="1"/>
</dbReference>
<dbReference type="Gene3D" id="2.60.40.1120">
    <property type="entry name" value="Carboxypeptidase-like, regulatory domain"/>
    <property type="match status" value="1"/>
</dbReference>
<feature type="domain" description="TonB-dependent receptor-like beta-barrel" evidence="13">
    <location>
        <begin position="272"/>
        <end position="759"/>
    </location>
</feature>
<dbReference type="InterPro" id="IPR037066">
    <property type="entry name" value="Plug_dom_sf"/>
</dbReference>
<dbReference type="Pfam" id="PF13715">
    <property type="entry name" value="CarbopepD_reg_2"/>
    <property type="match status" value="1"/>
</dbReference>
<keyword evidence="4 10" id="KW-0812">Transmembrane</keyword>
<organism evidence="15 16">
    <name type="scientific">Pedobacter suwonensis</name>
    <dbReference type="NCBI Taxonomy" id="332999"/>
    <lineage>
        <taxon>Bacteria</taxon>
        <taxon>Pseudomonadati</taxon>
        <taxon>Bacteroidota</taxon>
        <taxon>Sphingobacteriia</taxon>
        <taxon>Sphingobacteriales</taxon>
        <taxon>Sphingobacteriaceae</taxon>
        <taxon>Pedobacter</taxon>
    </lineage>
</organism>
<evidence type="ECO:0000256" key="1">
    <source>
        <dbReference type="ARBA" id="ARBA00004571"/>
    </source>
</evidence>
<keyword evidence="7 10" id="KW-0472">Membrane</keyword>
<dbReference type="Proteomes" id="UP000198836">
    <property type="component" value="Unassembled WGS sequence"/>
</dbReference>
<dbReference type="STRING" id="332999.SAMN04488511_101456"/>
<sequence>MLKLYAIIFFLLFCQFKLAAQDDGILKGTVTDNKGKALAGATVRLEPDGHNTETNGQGNFSFTKLFTGNYLMTVSMVGKASYQANIKITKAVNHLMIKLSDEEQELNEVAVSENRVAPDHLLKLERSAMPVTVISRRTIELMGSRRLDEVLKEQTGIAIVNNIGGGARSVGVQMQGFSSEYVMILIDGQPMVGRNSGNFDLSRISVSNIERIEIVKGASSCLFGSEALGGAINIVTRYGALQPQALIATSYGSLNITDITLEGETPFASQRGSANLSANYYHTDGFNTNPKYLRQGTTAPPYDNYAMQGRVRYRLTPGSTLGVSGRYGLRKSFMSKDFGLGIISGDSQNEQDLNLSATFDHHFRSGLRSMSRYYYTNFRSDQSVDWQQTHSGITKDVFVQNLHRFEQQFAYGVNNDLKFTGGFGGSVEKMNDVSLNNPGSVNNAFAFLQGDWQMNRNLGWVAGLRYDLTNAYGSKLNPSLGLQYKIMPTLTLKTGAGTGFKAPDFKSRYLVFYNPAANYLVIGNEVLRQTLNNLDKQGQISEIRTFLLNQLDQNLQAERSTSLNLSLEWKPKDNIKLEAGVFQHSLRNQINSIQVATGTGNRNIFTYQNLPKAVNKGVDLSFAVSPVKNLELSAGYQYLIARDLSVIDSIKAGHYPYNQNIHDPATGNSYAPKPTDYWGIENRSRHMANFKAFYNYRPWNTSLNIRINYRGKYPFGDRNGNQFIDRYDTFVNGFWMLNVAFEKKLMKQHLSIRLTVDNILNYTDPLMPGQPGRIVLAGLTYRLYKD</sequence>
<comment type="subcellular location">
    <subcellularLocation>
        <location evidence="1 10">Cell outer membrane</location>
        <topology evidence="1 10">Multi-pass membrane protein</topology>
    </subcellularLocation>
</comment>
<keyword evidence="6 11" id="KW-0798">TonB box</keyword>
<dbReference type="GO" id="GO:0044718">
    <property type="term" value="P:siderophore transmembrane transport"/>
    <property type="evidence" value="ECO:0007669"/>
    <property type="project" value="TreeGrafter"/>
</dbReference>
<evidence type="ECO:0000256" key="10">
    <source>
        <dbReference type="PROSITE-ProRule" id="PRU01360"/>
    </source>
</evidence>
<dbReference type="InterPro" id="IPR000531">
    <property type="entry name" value="Beta-barrel_TonB"/>
</dbReference>
<keyword evidence="3 10" id="KW-1134">Transmembrane beta strand</keyword>
<keyword evidence="9 10" id="KW-0998">Cell outer membrane</keyword>
<dbReference type="GO" id="GO:0015344">
    <property type="term" value="F:siderophore uptake transmembrane transporter activity"/>
    <property type="evidence" value="ECO:0007669"/>
    <property type="project" value="TreeGrafter"/>
</dbReference>
<keyword evidence="16" id="KW-1185">Reference proteome</keyword>
<evidence type="ECO:0000259" key="14">
    <source>
        <dbReference type="Pfam" id="PF07715"/>
    </source>
</evidence>
<dbReference type="SUPFAM" id="SSF56935">
    <property type="entry name" value="Porins"/>
    <property type="match status" value="1"/>
</dbReference>
<dbReference type="InterPro" id="IPR008969">
    <property type="entry name" value="CarboxyPept-like_regulatory"/>
</dbReference>
<feature type="chain" id="PRO_5011475152" evidence="12">
    <location>
        <begin position="20"/>
        <end position="786"/>
    </location>
</feature>
<evidence type="ECO:0000256" key="5">
    <source>
        <dbReference type="ARBA" id="ARBA00022729"/>
    </source>
</evidence>
<reference evidence="16" key="1">
    <citation type="submission" date="2016-10" db="EMBL/GenBank/DDBJ databases">
        <authorList>
            <person name="Varghese N."/>
            <person name="Submissions S."/>
        </authorList>
    </citation>
    <scope>NUCLEOTIDE SEQUENCE [LARGE SCALE GENOMIC DNA]</scope>
    <source>
        <strain evidence="16">DSM 18130</strain>
    </source>
</reference>
<dbReference type="InterPro" id="IPR039426">
    <property type="entry name" value="TonB-dep_rcpt-like"/>
</dbReference>
<dbReference type="SUPFAM" id="SSF49464">
    <property type="entry name" value="Carboxypeptidase regulatory domain-like"/>
    <property type="match status" value="1"/>
</dbReference>
<dbReference type="GO" id="GO:0009279">
    <property type="term" value="C:cell outer membrane"/>
    <property type="evidence" value="ECO:0007669"/>
    <property type="project" value="UniProtKB-SubCell"/>
</dbReference>
<feature type="domain" description="TonB-dependent receptor plug" evidence="14">
    <location>
        <begin position="125"/>
        <end position="231"/>
    </location>
</feature>
<evidence type="ECO:0000256" key="7">
    <source>
        <dbReference type="ARBA" id="ARBA00023136"/>
    </source>
</evidence>
<keyword evidence="5 12" id="KW-0732">Signal</keyword>
<dbReference type="CDD" id="cd01347">
    <property type="entry name" value="ligand_gated_channel"/>
    <property type="match status" value="1"/>
</dbReference>
<dbReference type="Pfam" id="PF00593">
    <property type="entry name" value="TonB_dep_Rec_b-barrel"/>
    <property type="match status" value="1"/>
</dbReference>
<evidence type="ECO:0000256" key="4">
    <source>
        <dbReference type="ARBA" id="ARBA00022692"/>
    </source>
</evidence>
<dbReference type="AlphaFoldDB" id="A0A1I0SJ98"/>
<dbReference type="Gene3D" id="2.40.170.20">
    <property type="entry name" value="TonB-dependent receptor, beta-barrel domain"/>
    <property type="match status" value="1"/>
</dbReference>
<evidence type="ECO:0000256" key="6">
    <source>
        <dbReference type="ARBA" id="ARBA00023077"/>
    </source>
</evidence>
<dbReference type="PANTHER" id="PTHR30069:SF29">
    <property type="entry name" value="HEMOGLOBIN AND HEMOGLOBIN-HAPTOGLOBIN-BINDING PROTEIN 1-RELATED"/>
    <property type="match status" value="1"/>
</dbReference>
<dbReference type="RefSeq" id="WP_090979792.1">
    <property type="nucleotide sequence ID" value="NZ_FOJM01000001.1"/>
</dbReference>
<comment type="similarity">
    <text evidence="10 11">Belongs to the TonB-dependent receptor family.</text>
</comment>
<dbReference type="PROSITE" id="PS52016">
    <property type="entry name" value="TONB_DEPENDENT_REC_3"/>
    <property type="match status" value="1"/>
</dbReference>
<dbReference type="OrthoDB" id="9764669at2"/>
<evidence type="ECO:0000256" key="9">
    <source>
        <dbReference type="ARBA" id="ARBA00023237"/>
    </source>
</evidence>
<evidence type="ECO:0000313" key="16">
    <source>
        <dbReference type="Proteomes" id="UP000198836"/>
    </source>
</evidence>
<evidence type="ECO:0000256" key="12">
    <source>
        <dbReference type="SAM" id="SignalP"/>
    </source>
</evidence>
<dbReference type="InterPro" id="IPR036942">
    <property type="entry name" value="Beta-barrel_TonB_sf"/>
</dbReference>
<gene>
    <name evidence="15" type="ORF">SAMN04488511_101456</name>
</gene>
<evidence type="ECO:0000256" key="11">
    <source>
        <dbReference type="RuleBase" id="RU003357"/>
    </source>
</evidence>
<evidence type="ECO:0000256" key="8">
    <source>
        <dbReference type="ARBA" id="ARBA00023170"/>
    </source>
</evidence>
<dbReference type="Pfam" id="PF07715">
    <property type="entry name" value="Plug"/>
    <property type="match status" value="1"/>
</dbReference>
<dbReference type="EMBL" id="FOJM01000001">
    <property type="protein sequence ID" value="SFA39497.1"/>
    <property type="molecule type" value="Genomic_DNA"/>
</dbReference>
<keyword evidence="8 15" id="KW-0675">Receptor</keyword>
<evidence type="ECO:0000256" key="3">
    <source>
        <dbReference type="ARBA" id="ARBA00022452"/>
    </source>
</evidence>